<organism evidence="2 3">
    <name type="scientific">Effrenium voratum</name>
    <dbReference type="NCBI Taxonomy" id="2562239"/>
    <lineage>
        <taxon>Eukaryota</taxon>
        <taxon>Sar</taxon>
        <taxon>Alveolata</taxon>
        <taxon>Dinophyceae</taxon>
        <taxon>Suessiales</taxon>
        <taxon>Symbiodiniaceae</taxon>
        <taxon>Effrenium</taxon>
    </lineage>
</organism>
<gene>
    <name evidence="2" type="ORF">EVOR1521_LOCUS2998</name>
</gene>
<feature type="region of interest" description="Disordered" evidence="1">
    <location>
        <begin position="324"/>
        <end position="368"/>
    </location>
</feature>
<evidence type="ECO:0000313" key="2">
    <source>
        <dbReference type="EMBL" id="CAJ1373056.1"/>
    </source>
</evidence>
<sequence length="391" mass="39427">MGRLSELLQVQFAGRRLRTSFDEYADAYKKSQNAGDDANDEAEGGIDSAVQDSSEATEKASKKVSKAQSGEDEAMKVNDVGQSDKAKCKDGCRLSSGAGTPLGPPPPEERFGGATGNGSEGVAFPVGGGANGQSGYGAGGGGAGGGGGSGGGGGGYGGAGGGGGGGGYGGAGGGGGGGGGGGEGDAQLPQEWLDADAAKEADERAVELVALEAKRTGRSFEDIANMDTSDPADDPYASLPRPPYITDAVFLGKDKKTVGWPPADATDKWGGPPIQLPVNIADSTVMMSGTNWTSLLAILAPCPRPALRDKARFFAFVKTGSSFDEDDLDDGPDPIYEEEPPPPGARDKFGGPAMQQPDDAEGPSAEGSVDRSLALLASMCPVRRKRAKGFL</sequence>
<dbReference type="AlphaFoldDB" id="A0AA36HQA3"/>
<dbReference type="EMBL" id="CAUJNA010000173">
    <property type="protein sequence ID" value="CAJ1373056.1"/>
    <property type="molecule type" value="Genomic_DNA"/>
</dbReference>
<protein>
    <submittedName>
        <fullName evidence="2">Uncharacterized protein</fullName>
    </submittedName>
</protein>
<feature type="compositionally biased region" description="Acidic residues" evidence="1">
    <location>
        <begin position="324"/>
        <end position="340"/>
    </location>
</feature>
<reference evidence="2" key="1">
    <citation type="submission" date="2023-08" db="EMBL/GenBank/DDBJ databases">
        <authorList>
            <person name="Chen Y."/>
            <person name="Shah S."/>
            <person name="Dougan E. K."/>
            <person name="Thang M."/>
            <person name="Chan C."/>
        </authorList>
    </citation>
    <scope>NUCLEOTIDE SEQUENCE</scope>
</reference>
<feature type="region of interest" description="Disordered" evidence="1">
    <location>
        <begin position="32"/>
        <end position="126"/>
    </location>
</feature>
<feature type="compositionally biased region" description="Basic and acidic residues" evidence="1">
    <location>
        <begin position="82"/>
        <end position="92"/>
    </location>
</feature>
<keyword evidence="3" id="KW-1185">Reference proteome</keyword>
<proteinExistence type="predicted"/>
<dbReference type="Proteomes" id="UP001178507">
    <property type="component" value="Unassembled WGS sequence"/>
</dbReference>
<evidence type="ECO:0000313" key="3">
    <source>
        <dbReference type="Proteomes" id="UP001178507"/>
    </source>
</evidence>
<evidence type="ECO:0000256" key="1">
    <source>
        <dbReference type="SAM" id="MobiDB-lite"/>
    </source>
</evidence>
<comment type="caution">
    <text evidence="2">The sequence shown here is derived from an EMBL/GenBank/DDBJ whole genome shotgun (WGS) entry which is preliminary data.</text>
</comment>
<name>A0AA36HQA3_9DINO</name>
<accession>A0AA36HQA3</accession>